<dbReference type="Pfam" id="PF00076">
    <property type="entry name" value="RRM_1"/>
    <property type="match status" value="1"/>
</dbReference>
<protein>
    <recommendedName>
        <fullName evidence="4">RRM domain-containing protein</fullName>
    </recommendedName>
</protein>
<feature type="compositionally biased region" description="Low complexity" evidence="3">
    <location>
        <begin position="1"/>
        <end position="11"/>
    </location>
</feature>
<dbReference type="EMBL" id="KK914240">
    <property type="protein sequence ID" value="KDP44996.1"/>
    <property type="molecule type" value="Genomic_DNA"/>
</dbReference>
<proteinExistence type="predicted"/>
<evidence type="ECO:0000313" key="6">
    <source>
        <dbReference type="Proteomes" id="UP000027138"/>
    </source>
</evidence>
<dbReference type="AlphaFoldDB" id="A0A067L956"/>
<keyword evidence="1 2" id="KW-0694">RNA-binding</keyword>
<dbReference type="GO" id="GO:0003729">
    <property type="term" value="F:mRNA binding"/>
    <property type="evidence" value="ECO:0007669"/>
    <property type="project" value="TreeGrafter"/>
</dbReference>
<dbReference type="Gene3D" id="3.30.70.330">
    <property type="match status" value="1"/>
</dbReference>
<dbReference type="InterPro" id="IPR000504">
    <property type="entry name" value="RRM_dom"/>
</dbReference>
<evidence type="ECO:0000256" key="1">
    <source>
        <dbReference type="ARBA" id="ARBA00022884"/>
    </source>
</evidence>
<keyword evidence="6" id="KW-1185">Reference proteome</keyword>
<evidence type="ECO:0000259" key="4">
    <source>
        <dbReference type="PROSITE" id="PS50102"/>
    </source>
</evidence>
<dbReference type="Proteomes" id="UP000027138">
    <property type="component" value="Unassembled WGS sequence"/>
</dbReference>
<dbReference type="InterPro" id="IPR012677">
    <property type="entry name" value="Nucleotide-bd_a/b_plait_sf"/>
</dbReference>
<feature type="region of interest" description="Disordered" evidence="3">
    <location>
        <begin position="194"/>
        <end position="226"/>
    </location>
</feature>
<dbReference type="SUPFAM" id="SSF54928">
    <property type="entry name" value="RNA-binding domain, RBD"/>
    <property type="match status" value="1"/>
</dbReference>
<dbReference type="STRING" id="180498.A0A067L956"/>
<dbReference type="GO" id="GO:0005634">
    <property type="term" value="C:nucleus"/>
    <property type="evidence" value="ECO:0007669"/>
    <property type="project" value="TreeGrafter"/>
</dbReference>
<dbReference type="SMART" id="SM01218">
    <property type="entry name" value="FoP_duplication"/>
    <property type="match status" value="1"/>
</dbReference>
<feature type="region of interest" description="Disordered" evidence="3">
    <location>
        <begin position="1"/>
        <end position="55"/>
    </location>
</feature>
<dbReference type="CDD" id="cd12680">
    <property type="entry name" value="RRM_THOC4"/>
    <property type="match status" value="1"/>
</dbReference>
<dbReference type="PANTHER" id="PTHR19965">
    <property type="entry name" value="RNA AND EXPORT FACTOR BINDING PROTEIN"/>
    <property type="match status" value="1"/>
</dbReference>
<sequence length="247" mass="26825">MSSSLDMSLDDIISKNNRHGGGGGGGRTSNFRGRGRGRGRVAGSGPTHGPYRRFLHRDPVRPWPYPMPPATLVREPITSPIGGSSKESGTKLYVSNLDYGVSNEDIKLLFSDVGELKRYSLHYDKSGRSKGTAEVVFARQADALASIKRYNNVQLDGKPIRIELVGVNLFTPPAPMALTTTSNLGKHNGGFRSGQESFGTRGQGHTDVHGRGYTRGQGQGRGHGEKLTADELDADLERYHFEAMQIS</sequence>
<evidence type="ECO:0000256" key="3">
    <source>
        <dbReference type="SAM" id="MobiDB-lite"/>
    </source>
</evidence>
<dbReference type="Pfam" id="PF13865">
    <property type="entry name" value="FoP_duplication"/>
    <property type="match status" value="1"/>
</dbReference>
<name>A0A067L956_JATCU</name>
<dbReference type="PROSITE" id="PS50102">
    <property type="entry name" value="RRM"/>
    <property type="match status" value="1"/>
</dbReference>
<evidence type="ECO:0000313" key="5">
    <source>
        <dbReference type="EMBL" id="KDP44996.1"/>
    </source>
</evidence>
<dbReference type="OrthoDB" id="849092at2759"/>
<dbReference type="PANTHER" id="PTHR19965:SF100">
    <property type="entry name" value="RRM DOMAIN-CONTAINING PROTEIN"/>
    <property type="match status" value="1"/>
</dbReference>
<organism evidence="5 6">
    <name type="scientific">Jatropha curcas</name>
    <name type="common">Barbados nut</name>
    <dbReference type="NCBI Taxonomy" id="180498"/>
    <lineage>
        <taxon>Eukaryota</taxon>
        <taxon>Viridiplantae</taxon>
        <taxon>Streptophyta</taxon>
        <taxon>Embryophyta</taxon>
        <taxon>Tracheophyta</taxon>
        <taxon>Spermatophyta</taxon>
        <taxon>Magnoliopsida</taxon>
        <taxon>eudicotyledons</taxon>
        <taxon>Gunneridae</taxon>
        <taxon>Pentapetalae</taxon>
        <taxon>rosids</taxon>
        <taxon>fabids</taxon>
        <taxon>Malpighiales</taxon>
        <taxon>Euphorbiaceae</taxon>
        <taxon>Crotonoideae</taxon>
        <taxon>Jatropheae</taxon>
        <taxon>Jatropha</taxon>
    </lineage>
</organism>
<dbReference type="GO" id="GO:0006406">
    <property type="term" value="P:mRNA export from nucleus"/>
    <property type="evidence" value="ECO:0007669"/>
    <property type="project" value="TreeGrafter"/>
</dbReference>
<reference evidence="5 6" key="1">
    <citation type="journal article" date="2014" name="PLoS ONE">
        <title>Global Analysis of Gene Expression Profiles in Physic Nut (Jatropha curcas L.) Seedlings Exposed to Salt Stress.</title>
        <authorList>
            <person name="Zhang L."/>
            <person name="Zhang C."/>
            <person name="Wu P."/>
            <person name="Chen Y."/>
            <person name="Li M."/>
            <person name="Jiang H."/>
            <person name="Wu G."/>
        </authorList>
    </citation>
    <scope>NUCLEOTIDE SEQUENCE [LARGE SCALE GENOMIC DNA]</scope>
    <source>
        <strain evidence="6">cv. GZQX0401</strain>
        <tissue evidence="5">Young leaves</tissue>
    </source>
</reference>
<dbReference type="InterPro" id="IPR035979">
    <property type="entry name" value="RBD_domain_sf"/>
</dbReference>
<dbReference type="InterPro" id="IPR051229">
    <property type="entry name" value="ALYREF_mRNA_export"/>
</dbReference>
<gene>
    <name evidence="5" type="ORF">JCGZ_01496</name>
</gene>
<dbReference type="SMART" id="SM00360">
    <property type="entry name" value="RRM"/>
    <property type="match status" value="1"/>
</dbReference>
<feature type="domain" description="RRM" evidence="4">
    <location>
        <begin position="90"/>
        <end position="167"/>
    </location>
</feature>
<dbReference type="InterPro" id="IPR025715">
    <property type="entry name" value="FoP_C"/>
</dbReference>
<evidence type="ECO:0000256" key="2">
    <source>
        <dbReference type="PROSITE-ProRule" id="PRU00176"/>
    </source>
</evidence>
<accession>A0A067L956</accession>